<protein>
    <recommendedName>
        <fullName evidence="2">Ribosome-binding factor A</fullName>
    </recommendedName>
</protein>
<evidence type="ECO:0000313" key="4">
    <source>
        <dbReference type="EMBL" id="WKW15021.1"/>
    </source>
</evidence>
<dbReference type="AlphaFoldDB" id="A0AA49JU70"/>
<comment type="function">
    <text evidence="2">One of several proteins that assist in the late maturation steps of the functional core of the 30S ribosomal subunit. Associates with free 30S ribosomal subunits (but not with 30S subunits that are part of 70S ribosomes or polysomes). Required for efficient processing of 16S rRNA. May interact with the 5'-terminal helix region of 16S rRNA.</text>
</comment>
<dbReference type="GO" id="GO:0030490">
    <property type="term" value="P:maturation of SSU-rRNA"/>
    <property type="evidence" value="ECO:0007669"/>
    <property type="project" value="UniProtKB-UniRule"/>
</dbReference>
<dbReference type="EMBL" id="CP130613">
    <property type="protein sequence ID" value="WKW15021.1"/>
    <property type="molecule type" value="Genomic_DNA"/>
</dbReference>
<evidence type="ECO:0000256" key="2">
    <source>
        <dbReference type="HAMAP-Rule" id="MF_00003"/>
    </source>
</evidence>
<dbReference type="KEGG" id="pspc:Strain318_001386"/>
<dbReference type="NCBIfam" id="TIGR00082">
    <property type="entry name" value="rbfA"/>
    <property type="match status" value="1"/>
</dbReference>
<dbReference type="GO" id="GO:0005829">
    <property type="term" value="C:cytosol"/>
    <property type="evidence" value="ECO:0007669"/>
    <property type="project" value="TreeGrafter"/>
</dbReference>
<keyword evidence="2" id="KW-0963">Cytoplasm</keyword>
<dbReference type="InterPro" id="IPR015946">
    <property type="entry name" value="KH_dom-like_a/b"/>
</dbReference>
<dbReference type="HAMAP" id="MF_00003">
    <property type="entry name" value="RbfA"/>
    <property type="match status" value="1"/>
</dbReference>
<comment type="subunit">
    <text evidence="2">Monomer. Binds 30S ribosomal subunits, but not 50S ribosomal subunits or 70S ribosomes.</text>
</comment>
<name>A0AA49JU70_9BACT</name>
<evidence type="ECO:0000313" key="5">
    <source>
        <dbReference type="Proteomes" id="UP001229955"/>
    </source>
</evidence>
<dbReference type="PANTHER" id="PTHR33515">
    <property type="entry name" value="RIBOSOME-BINDING FACTOR A, CHLOROPLASTIC-RELATED"/>
    <property type="match status" value="1"/>
</dbReference>
<dbReference type="GO" id="GO:0043024">
    <property type="term" value="F:ribosomal small subunit binding"/>
    <property type="evidence" value="ECO:0007669"/>
    <property type="project" value="TreeGrafter"/>
</dbReference>
<organism evidence="3">
    <name type="scientific">Pseudogemmatithrix spongiicola</name>
    <dbReference type="NCBI Taxonomy" id="3062599"/>
    <lineage>
        <taxon>Bacteria</taxon>
        <taxon>Pseudomonadati</taxon>
        <taxon>Gemmatimonadota</taxon>
        <taxon>Gemmatimonadia</taxon>
        <taxon>Gemmatimonadales</taxon>
        <taxon>Gemmatimonadaceae</taxon>
        <taxon>Pseudogemmatithrix</taxon>
    </lineage>
</organism>
<comment type="subcellular location">
    <subcellularLocation>
        <location evidence="2">Cytoplasm</location>
    </subcellularLocation>
</comment>
<dbReference type="InterPro" id="IPR000238">
    <property type="entry name" value="RbfA"/>
</dbReference>
<dbReference type="EMBL" id="CP130612">
    <property type="protein sequence ID" value="WKW12112.1"/>
    <property type="molecule type" value="Genomic_DNA"/>
</dbReference>
<proteinExistence type="inferred from homology"/>
<comment type="similarity">
    <text evidence="2">Belongs to the RbfA family.</text>
</comment>
<accession>A0AA49JZX1</accession>
<evidence type="ECO:0000313" key="3">
    <source>
        <dbReference type="EMBL" id="WKW12112.1"/>
    </source>
</evidence>
<dbReference type="Pfam" id="PF02033">
    <property type="entry name" value="RBFA"/>
    <property type="match status" value="1"/>
</dbReference>
<dbReference type="Proteomes" id="UP001229955">
    <property type="component" value="Chromosome"/>
</dbReference>
<dbReference type="RefSeq" id="WP_367887787.1">
    <property type="nucleotide sequence ID" value="NZ_CP130612.1"/>
</dbReference>
<accession>A0AA49JU70</accession>
<dbReference type="PANTHER" id="PTHR33515:SF1">
    <property type="entry name" value="RIBOSOME-BINDING FACTOR A, CHLOROPLASTIC-RELATED"/>
    <property type="match status" value="1"/>
</dbReference>
<dbReference type="InterPro" id="IPR023799">
    <property type="entry name" value="RbfA_dom_sf"/>
</dbReference>
<dbReference type="Gene3D" id="3.30.300.20">
    <property type="match status" value="1"/>
</dbReference>
<keyword evidence="5" id="KW-1185">Reference proteome</keyword>
<keyword evidence="1 2" id="KW-0690">Ribosome biogenesis</keyword>
<dbReference type="SUPFAM" id="SSF89919">
    <property type="entry name" value="Ribosome-binding factor A, RbfA"/>
    <property type="match status" value="1"/>
</dbReference>
<evidence type="ECO:0000256" key="1">
    <source>
        <dbReference type="ARBA" id="ARBA00022517"/>
    </source>
</evidence>
<sequence>MPPRDPRRADRVGEAVREEVAAFLARDAKDPRLTGLVTVTAVEMARDLRHATVYVSVMGDEAAKASTVEALAGMAPHLRGRVGRALRLQFAPELTFRLDESVQRAARIETLLAQIKRDEPAPDGDA</sequence>
<reference evidence="3" key="1">
    <citation type="submission" date="2023-07" db="EMBL/GenBank/DDBJ databases">
        <authorList>
            <person name="Haufschild T."/>
            <person name="Kallscheuer N."/>
            <person name="Hammer J."/>
            <person name="Kohn T."/>
            <person name="Kabuu M."/>
            <person name="Jogler M."/>
            <person name="Wohfarth N."/>
            <person name="Heuer A."/>
            <person name="Rohde M."/>
            <person name="van Teeseling M.C.F."/>
            <person name="Jogler C."/>
        </authorList>
    </citation>
    <scope>NUCLEOTIDE SEQUENCE</scope>
    <source>
        <strain evidence="3">Strain 138</strain>
        <strain evidence="4">Strain 318</strain>
    </source>
</reference>
<gene>
    <name evidence="2 3" type="primary">rbfA</name>
    <name evidence="3" type="ORF">Strain138_001386</name>
    <name evidence="4" type="ORF">Strain318_001386</name>
</gene>